<gene>
    <name evidence="4" type="ORF">ENS82_00905</name>
</gene>
<feature type="domain" description="DUF1858" evidence="2">
    <location>
        <begin position="4"/>
        <end position="62"/>
    </location>
</feature>
<dbReference type="InterPro" id="IPR015077">
    <property type="entry name" value="DUF1858"/>
</dbReference>
<feature type="region of interest" description="Disordered" evidence="1">
    <location>
        <begin position="175"/>
        <end position="196"/>
    </location>
</feature>
<proteinExistence type="predicted"/>
<evidence type="ECO:0000313" key="4">
    <source>
        <dbReference type="EMBL" id="HFG19267.1"/>
    </source>
</evidence>
<dbReference type="EMBL" id="DSWI01000008">
    <property type="protein sequence ID" value="HFG19267.1"/>
    <property type="molecule type" value="Genomic_DNA"/>
</dbReference>
<comment type="caution">
    <text evidence="4">The sequence shown here is derived from an EMBL/GenBank/DDBJ whole genome shotgun (WGS) entry which is preliminary data.</text>
</comment>
<dbReference type="AlphaFoldDB" id="A0A7C3DUU8"/>
<feature type="domain" description="DUF2249" evidence="3">
    <location>
        <begin position="107"/>
        <end position="171"/>
    </location>
</feature>
<dbReference type="InterPro" id="IPR038062">
    <property type="entry name" value="ScdA-like_N_sf"/>
</dbReference>
<feature type="compositionally biased region" description="Polar residues" evidence="1">
    <location>
        <begin position="177"/>
        <end position="195"/>
    </location>
</feature>
<organism evidence="4">
    <name type="scientific">Meiothermus ruber</name>
    <dbReference type="NCBI Taxonomy" id="277"/>
    <lineage>
        <taxon>Bacteria</taxon>
        <taxon>Thermotogati</taxon>
        <taxon>Deinococcota</taxon>
        <taxon>Deinococci</taxon>
        <taxon>Thermales</taxon>
        <taxon>Thermaceae</taxon>
        <taxon>Meiothermus</taxon>
    </lineage>
</organism>
<evidence type="ECO:0000259" key="2">
    <source>
        <dbReference type="Pfam" id="PF08984"/>
    </source>
</evidence>
<dbReference type="Pfam" id="PF08984">
    <property type="entry name" value="DUF1858"/>
    <property type="match status" value="1"/>
</dbReference>
<sequence length="271" mass="30596">MVHPEMRVSEVLQRYPALLDELIAASPAFAKLKNPLLRRTMPRLVSLAQAARMGGLEPQELVNRLNRALGLAANQTPQPSPESVSEAQSKLGTPSPTWLQTAIGFHLDVRPILEAGGEPFQAIMGAAREVLPGQRLVLEAPFEPLPLYQVMSRRGFEAWCEQIDEHYRVHFYRTPRRPQTTPAQSPSKPAQFSQDDWNRPDAVVQIEAQWEPPLPMQAVLEALSKLKPGQRLLVHHVRRPVHLLARLEQEGTPYELRDLGPNRVDLLIEKR</sequence>
<name>A0A7C3DUU8_MEIRU</name>
<reference evidence="4" key="1">
    <citation type="journal article" date="2020" name="mSystems">
        <title>Genome- and Community-Level Interaction Insights into Carbon Utilization and Element Cycling Functions of Hydrothermarchaeota in Hydrothermal Sediment.</title>
        <authorList>
            <person name="Zhou Z."/>
            <person name="Liu Y."/>
            <person name="Xu W."/>
            <person name="Pan J."/>
            <person name="Luo Z.H."/>
            <person name="Li M."/>
        </authorList>
    </citation>
    <scope>NUCLEOTIDE SEQUENCE [LARGE SCALE GENOMIC DNA]</scope>
    <source>
        <strain evidence="4">SpSt-524</strain>
    </source>
</reference>
<dbReference type="InterPro" id="IPR018720">
    <property type="entry name" value="DUF2249"/>
</dbReference>
<evidence type="ECO:0000256" key="1">
    <source>
        <dbReference type="SAM" id="MobiDB-lite"/>
    </source>
</evidence>
<evidence type="ECO:0000259" key="3">
    <source>
        <dbReference type="Pfam" id="PF10006"/>
    </source>
</evidence>
<dbReference type="SUPFAM" id="SSF140683">
    <property type="entry name" value="SP0561-like"/>
    <property type="match status" value="1"/>
</dbReference>
<dbReference type="Pfam" id="PF10006">
    <property type="entry name" value="DUF2249"/>
    <property type="match status" value="2"/>
</dbReference>
<dbReference type="Gene3D" id="1.10.3910.10">
    <property type="entry name" value="SP0561-like"/>
    <property type="match status" value="1"/>
</dbReference>
<protein>
    <submittedName>
        <fullName evidence="4">DUF2249 domain-containing protein</fullName>
    </submittedName>
</protein>
<accession>A0A7C3DUU8</accession>
<feature type="region of interest" description="Disordered" evidence="1">
    <location>
        <begin position="73"/>
        <end position="93"/>
    </location>
</feature>
<feature type="domain" description="DUF2249" evidence="3">
    <location>
        <begin position="211"/>
        <end position="270"/>
    </location>
</feature>